<dbReference type="AlphaFoldDB" id="X6M310"/>
<keyword evidence="1" id="KW-0812">Transmembrane</keyword>
<accession>X6M310</accession>
<dbReference type="Proteomes" id="UP000023152">
    <property type="component" value="Unassembled WGS sequence"/>
</dbReference>
<evidence type="ECO:0000313" key="3">
    <source>
        <dbReference type="Proteomes" id="UP000023152"/>
    </source>
</evidence>
<comment type="caution">
    <text evidence="2">The sequence shown here is derived from an EMBL/GenBank/DDBJ whole genome shotgun (WGS) entry which is preliminary data.</text>
</comment>
<organism evidence="2 3">
    <name type="scientific">Reticulomyxa filosa</name>
    <dbReference type="NCBI Taxonomy" id="46433"/>
    <lineage>
        <taxon>Eukaryota</taxon>
        <taxon>Sar</taxon>
        <taxon>Rhizaria</taxon>
        <taxon>Retaria</taxon>
        <taxon>Foraminifera</taxon>
        <taxon>Monothalamids</taxon>
        <taxon>Reticulomyxidae</taxon>
        <taxon>Reticulomyxa</taxon>
    </lineage>
</organism>
<keyword evidence="1" id="KW-0472">Membrane</keyword>
<feature type="transmembrane region" description="Helical" evidence="1">
    <location>
        <begin position="75"/>
        <end position="105"/>
    </location>
</feature>
<name>X6M310_RETFI</name>
<evidence type="ECO:0000313" key="2">
    <source>
        <dbReference type="EMBL" id="ETO07852.1"/>
    </source>
</evidence>
<keyword evidence="1" id="KW-1133">Transmembrane helix</keyword>
<protein>
    <submittedName>
        <fullName evidence="2">Uncharacterized protein</fullName>
    </submittedName>
</protein>
<gene>
    <name evidence="2" type="ORF">RFI_29538</name>
</gene>
<evidence type="ECO:0000256" key="1">
    <source>
        <dbReference type="SAM" id="Phobius"/>
    </source>
</evidence>
<proteinExistence type="predicted"/>
<keyword evidence="3" id="KW-1185">Reference proteome</keyword>
<reference evidence="2 3" key="1">
    <citation type="journal article" date="2013" name="Curr. Biol.">
        <title>The Genome of the Foraminiferan Reticulomyxa filosa.</title>
        <authorList>
            <person name="Glockner G."/>
            <person name="Hulsmann N."/>
            <person name="Schleicher M."/>
            <person name="Noegel A.A."/>
            <person name="Eichinger L."/>
            <person name="Gallinger C."/>
            <person name="Pawlowski J."/>
            <person name="Sierra R."/>
            <person name="Euteneuer U."/>
            <person name="Pillet L."/>
            <person name="Moustafa A."/>
            <person name="Platzer M."/>
            <person name="Groth M."/>
            <person name="Szafranski K."/>
            <person name="Schliwa M."/>
        </authorList>
    </citation>
    <scope>NUCLEOTIDE SEQUENCE [LARGE SCALE GENOMIC DNA]</scope>
</reference>
<dbReference type="EMBL" id="ASPP01025653">
    <property type="protein sequence ID" value="ETO07852.1"/>
    <property type="molecule type" value="Genomic_DNA"/>
</dbReference>
<sequence length="201" mass="23420">MAKSSLLVLNDSNAKKFCSNQTSLYVSKKVYKSFAFQTSIQSTTECIIRLLYLHITYKCKCVCLLQKKAISMSSYLFITITHYQSIQTFFSLSFANVYVCVYFGIANKEEKKKKKKKKVNKLKFKARRAGDNTTNGSTDCDLPILLYMHSNFGYVFKYILTVDMICIQCLLQLKKNTKKSMKLTIRLIYNAQHEFRPNFFR</sequence>